<sequence length="180" mass="20788">MNNREQIVEELRTKFCLQIVKVINILTILIVSANIIIFIVDIGMAKESAETYFSGNKSAFISTVILVNCVFMVYDIFLYKLMFSGIKVVDYKKNFYHVIILIILVFRIIFYGFIGSKLSICEDCVTGTVWQLGFNVVQFICVVIAIYVPMGFIFFNKEPNECFLCLNGRERRVEIEEIKV</sequence>
<feature type="transmembrane region" description="Helical" evidence="1">
    <location>
        <begin position="60"/>
        <end position="83"/>
    </location>
</feature>
<proteinExistence type="predicted"/>
<feature type="transmembrane region" description="Helical" evidence="1">
    <location>
        <begin position="95"/>
        <end position="114"/>
    </location>
</feature>
<evidence type="ECO:0000256" key="1">
    <source>
        <dbReference type="SAM" id="Phobius"/>
    </source>
</evidence>
<organism evidence="2">
    <name type="scientific">Hyperionvirus sp</name>
    <dbReference type="NCBI Taxonomy" id="2487770"/>
    <lineage>
        <taxon>Viruses</taxon>
        <taxon>Varidnaviria</taxon>
        <taxon>Bamfordvirae</taxon>
        <taxon>Nucleocytoviricota</taxon>
        <taxon>Megaviricetes</taxon>
        <taxon>Imitervirales</taxon>
        <taxon>Mimiviridae</taxon>
        <taxon>Klosneuvirinae</taxon>
    </lineage>
</organism>
<reference evidence="2" key="1">
    <citation type="submission" date="2018-10" db="EMBL/GenBank/DDBJ databases">
        <title>Hidden diversity of soil giant viruses.</title>
        <authorList>
            <person name="Schulz F."/>
            <person name="Alteio L."/>
            <person name="Goudeau D."/>
            <person name="Ryan E.M."/>
            <person name="Malmstrom R.R."/>
            <person name="Blanchard J."/>
            <person name="Woyke T."/>
        </authorList>
    </citation>
    <scope>NUCLEOTIDE SEQUENCE</scope>
    <source>
        <strain evidence="2">HYV1</strain>
    </source>
</reference>
<keyword evidence="1" id="KW-1133">Transmembrane helix</keyword>
<keyword evidence="1" id="KW-0812">Transmembrane</keyword>
<feature type="transmembrane region" description="Helical" evidence="1">
    <location>
        <begin position="21"/>
        <end position="40"/>
    </location>
</feature>
<protein>
    <submittedName>
        <fullName evidence="2">Uncharacterized protein</fullName>
    </submittedName>
</protein>
<dbReference type="EMBL" id="MK072384">
    <property type="protein sequence ID" value="AYV82645.1"/>
    <property type="molecule type" value="Genomic_DNA"/>
</dbReference>
<accession>A0A3G5A5X0</accession>
<name>A0A3G5A5X0_9VIRU</name>
<evidence type="ECO:0000313" key="2">
    <source>
        <dbReference type="EMBL" id="AYV82645.1"/>
    </source>
</evidence>
<gene>
    <name evidence="2" type="ORF">Hyperionvirus2_13</name>
</gene>
<feature type="transmembrane region" description="Helical" evidence="1">
    <location>
        <begin position="134"/>
        <end position="155"/>
    </location>
</feature>
<keyword evidence="1" id="KW-0472">Membrane</keyword>